<reference evidence="2" key="1">
    <citation type="journal article" date="2022" name="Mol. Ecol. Resour.">
        <title>The genomes of chicory, endive, great burdock and yacon provide insights into Asteraceae palaeo-polyploidization history and plant inulin production.</title>
        <authorList>
            <person name="Fan W."/>
            <person name="Wang S."/>
            <person name="Wang H."/>
            <person name="Wang A."/>
            <person name="Jiang F."/>
            <person name="Liu H."/>
            <person name="Zhao H."/>
            <person name="Xu D."/>
            <person name="Zhang Y."/>
        </authorList>
    </citation>
    <scope>NUCLEOTIDE SEQUENCE [LARGE SCALE GENOMIC DNA]</scope>
    <source>
        <strain evidence="2">cv. Yunnan</strain>
    </source>
</reference>
<protein>
    <submittedName>
        <fullName evidence="1">Uncharacterized protein</fullName>
    </submittedName>
</protein>
<comment type="caution">
    <text evidence="1">The sequence shown here is derived from an EMBL/GenBank/DDBJ whole genome shotgun (WGS) entry which is preliminary data.</text>
</comment>
<evidence type="ECO:0000313" key="2">
    <source>
        <dbReference type="Proteomes" id="UP001056120"/>
    </source>
</evidence>
<dbReference type="Proteomes" id="UP001056120">
    <property type="component" value="Linkage Group LG20"/>
</dbReference>
<proteinExistence type="predicted"/>
<sequence>MQSTTTKVKEGGGVFGHSLAACPKSKKQVTPNPPEGGSKATSEGDWIKVQKKGKGKDVLDNRVSDLPVSS</sequence>
<reference evidence="1 2" key="2">
    <citation type="journal article" date="2022" name="Mol. Ecol. Resour.">
        <title>The genomes of chicory, endive, great burdock and yacon provide insights into Asteraceae paleo-polyploidization history and plant inulin production.</title>
        <authorList>
            <person name="Fan W."/>
            <person name="Wang S."/>
            <person name="Wang H."/>
            <person name="Wang A."/>
            <person name="Jiang F."/>
            <person name="Liu H."/>
            <person name="Zhao H."/>
            <person name="Xu D."/>
            <person name="Zhang Y."/>
        </authorList>
    </citation>
    <scope>NUCLEOTIDE SEQUENCE [LARGE SCALE GENOMIC DNA]</scope>
    <source>
        <strain evidence="2">cv. Yunnan</strain>
        <tissue evidence="1">Leaves</tissue>
    </source>
</reference>
<name>A0ACB9D7C9_9ASTR</name>
<evidence type="ECO:0000313" key="1">
    <source>
        <dbReference type="EMBL" id="KAI3742440.1"/>
    </source>
</evidence>
<organism evidence="1 2">
    <name type="scientific">Smallanthus sonchifolius</name>
    <dbReference type="NCBI Taxonomy" id="185202"/>
    <lineage>
        <taxon>Eukaryota</taxon>
        <taxon>Viridiplantae</taxon>
        <taxon>Streptophyta</taxon>
        <taxon>Embryophyta</taxon>
        <taxon>Tracheophyta</taxon>
        <taxon>Spermatophyta</taxon>
        <taxon>Magnoliopsida</taxon>
        <taxon>eudicotyledons</taxon>
        <taxon>Gunneridae</taxon>
        <taxon>Pentapetalae</taxon>
        <taxon>asterids</taxon>
        <taxon>campanulids</taxon>
        <taxon>Asterales</taxon>
        <taxon>Asteraceae</taxon>
        <taxon>Asteroideae</taxon>
        <taxon>Heliantheae alliance</taxon>
        <taxon>Millerieae</taxon>
        <taxon>Smallanthus</taxon>
    </lineage>
</organism>
<keyword evidence="2" id="KW-1185">Reference proteome</keyword>
<dbReference type="EMBL" id="CM042037">
    <property type="protein sequence ID" value="KAI3742440.1"/>
    <property type="molecule type" value="Genomic_DNA"/>
</dbReference>
<accession>A0ACB9D7C9</accession>
<gene>
    <name evidence="1" type="ORF">L1987_60122</name>
</gene>